<proteinExistence type="predicted"/>
<gene>
    <name evidence="2" type="ORF">FNA46_14860</name>
</gene>
<keyword evidence="3" id="KW-1185">Reference proteome</keyword>
<name>A0A549T6X3_9HYPH</name>
<dbReference type="EMBL" id="VJMG01000041">
    <property type="protein sequence ID" value="TRL37622.1"/>
    <property type="molecule type" value="Genomic_DNA"/>
</dbReference>
<sequence>MPSSRRSCSSRRFRQRLPATRRRRSSSSHRGSSTLLFERLPALRRASQTALVLLACATLAACQVRPLYSSAGGTPAKLAAIKISPADDRVEQVVRNQLIFLTSGGAGEPAKADYQLTMNVTSARADIIDDSVSVGLTPGRVTVNATYTLSHISDGKVLKTATRSVTSLVDIGNQQFAKLRAYRDAEDRAGRELAEFIRADIAATLGR</sequence>
<dbReference type="Gene3D" id="3.30.160.150">
    <property type="entry name" value="Lipoprotein like domain"/>
    <property type="match status" value="1"/>
</dbReference>
<feature type="region of interest" description="Disordered" evidence="1">
    <location>
        <begin position="1"/>
        <end position="31"/>
    </location>
</feature>
<evidence type="ECO:0008006" key="4">
    <source>
        <dbReference type="Google" id="ProtNLM"/>
    </source>
</evidence>
<reference evidence="2 3" key="1">
    <citation type="submission" date="2019-07" db="EMBL/GenBank/DDBJ databases">
        <title>Ln-dependent methylotrophs.</title>
        <authorList>
            <person name="Tani A."/>
        </authorList>
    </citation>
    <scope>NUCLEOTIDE SEQUENCE [LARGE SCALE GENOMIC DNA]</scope>
    <source>
        <strain evidence="2 3">SM12</strain>
    </source>
</reference>
<organism evidence="2 3">
    <name type="scientific">Rhizobium straminoryzae</name>
    <dbReference type="NCBI Taxonomy" id="1387186"/>
    <lineage>
        <taxon>Bacteria</taxon>
        <taxon>Pseudomonadati</taxon>
        <taxon>Pseudomonadota</taxon>
        <taxon>Alphaproteobacteria</taxon>
        <taxon>Hyphomicrobiales</taxon>
        <taxon>Rhizobiaceae</taxon>
        <taxon>Rhizobium/Agrobacterium group</taxon>
        <taxon>Rhizobium</taxon>
    </lineage>
</organism>
<dbReference type="AlphaFoldDB" id="A0A549T6X3"/>
<protein>
    <recommendedName>
        <fullName evidence="4">LPS-assembly lipoprotein</fullName>
    </recommendedName>
</protein>
<dbReference type="Proteomes" id="UP000316801">
    <property type="component" value="Unassembled WGS sequence"/>
</dbReference>
<accession>A0A549T6X3</accession>
<feature type="compositionally biased region" description="Basic residues" evidence="1">
    <location>
        <begin position="8"/>
        <end position="27"/>
    </location>
</feature>
<evidence type="ECO:0000313" key="3">
    <source>
        <dbReference type="Proteomes" id="UP000316801"/>
    </source>
</evidence>
<dbReference type="SUPFAM" id="SSF159594">
    <property type="entry name" value="XCC0632-like"/>
    <property type="match status" value="1"/>
</dbReference>
<evidence type="ECO:0000313" key="2">
    <source>
        <dbReference type="EMBL" id="TRL37622.1"/>
    </source>
</evidence>
<evidence type="ECO:0000256" key="1">
    <source>
        <dbReference type="SAM" id="MobiDB-lite"/>
    </source>
</evidence>
<comment type="caution">
    <text evidence="2">The sequence shown here is derived from an EMBL/GenBank/DDBJ whole genome shotgun (WGS) entry which is preliminary data.</text>
</comment>